<dbReference type="Proteomes" id="UP000012960">
    <property type="component" value="Unplaced"/>
</dbReference>
<dbReference type="Gramene" id="Ma08_t13750.1">
    <property type="protein sequence ID" value="Ma08_p13750.1"/>
    <property type="gene ID" value="Ma08_g13750"/>
</dbReference>
<reference evidence="1" key="1">
    <citation type="submission" date="2021-05" db="UniProtKB">
        <authorList>
            <consortium name="EnsemblPlants"/>
        </authorList>
    </citation>
    <scope>IDENTIFICATION</scope>
    <source>
        <strain evidence="1">subsp. malaccensis</strain>
    </source>
</reference>
<dbReference type="InParanoid" id="A0A804K6A9"/>
<proteinExistence type="predicted"/>
<dbReference type="EnsemblPlants" id="Ma08_t13750.1">
    <property type="protein sequence ID" value="Ma08_p13750.1"/>
    <property type="gene ID" value="Ma08_g13750"/>
</dbReference>
<keyword evidence="2" id="KW-1185">Reference proteome</keyword>
<organism evidence="1 2">
    <name type="scientific">Musa acuminata subsp. malaccensis</name>
    <name type="common">Wild banana</name>
    <name type="synonym">Musa malaccensis</name>
    <dbReference type="NCBI Taxonomy" id="214687"/>
    <lineage>
        <taxon>Eukaryota</taxon>
        <taxon>Viridiplantae</taxon>
        <taxon>Streptophyta</taxon>
        <taxon>Embryophyta</taxon>
        <taxon>Tracheophyta</taxon>
        <taxon>Spermatophyta</taxon>
        <taxon>Magnoliopsida</taxon>
        <taxon>Liliopsida</taxon>
        <taxon>Zingiberales</taxon>
        <taxon>Musaceae</taxon>
        <taxon>Musa</taxon>
    </lineage>
</organism>
<evidence type="ECO:0000313" key="1">
    <source>
        <dbReference type="EnsemblPlants" id="Ma08_p13750.1"/>
    </source>
</evidence>
<evidence type="ECO:0000313" key="2">
    <source>
        <dbReference type="Proteomes" id="UP000012960"/>
    </source>
</evidence>
<protein>
    <submittedName>
        <fullName evidence="1">Uncharacterized protein</fullName>
    </submittedName>
</protein>
<accession>A0A804K6A9</accession>
<sequence length="68" mass="7669">MTVGTSVISTVHNSLMMNNNRSRERDAPNSKTFSAFVSSAWKSTWRPAKPEALREEAIRLQESCEIRG</sequence>
<name>A0A804K6A9_MUSAM</name>
<dbReference type="AlphaFoldDB" id="A0A804K6A9"/>